<sequence length="108" mass="12927">MHVPHVENKPVNVFMDISDILKYSTFEFMQCLEKEGSFVKYLQRCTGSQGKVLDHQPQMLRKGKVGDWRNYFTPEQSRRMDERFREKTKGTLLENIWTEEMLNKYDST</sequence>
<keyword evidence="3" id="KW-1185">Reference proteome</keyword>
<dbReference type="Pfam" id="PF00685">
    <property type="entry name" value="Sulfotransfer_1"/>
    <property type="match status" value="1"/>
</dbReference>
<dbReference type="Proteomes" id="UP000887116">
    <property type="component" value="Unassembled WGS sequence"/>
</dbReference>
<dbReference type="GO" id="GO:0008146">
    <property type="term" value="F:sulfotransferase activity"/>
    <property type="evidence" value="ECO:0007669"/>
    <property type="project" value="InterPro"/>
</dbReference>
<dbReference type="EMBL" id="BMAO01013931">
    <property type="protein sequence ID" value="GFQ91827.1"/>
    <property type="molecule type" value="Genomic_DNA"/>
</dbReference>
<protein>
    <recommendedName>
        <fullName evidence="1">Sulfotransferase domain-containing protein</fullName>
    </recommendedName>
</protein>
<name>A0A8X6FZ55_TRICU</name>
<reference evidence="2" key="1">
    <citation type="submission" date="2020-07" db="EMBL/GenBank/DDBJ databases">
        <title>Multicomponent nature underlies the extraordinary mechanical properties of spider dragline silk.</title>
        <authorList>
            <person name="Kono N."/>
            <person name="Nakamura H."/>
            <person name="Mori M."/>
            <person name="Yoshida Y."/>
            <person name="Ohtoshi R."/>
            <person name="Malay A.D."/>
            <person name="Moran D.A.P."/>
            <person name="Tomita M."/>
            <person name="Numata K."/>
            <person name="Arakawa K."/>
        </authorList>
    </citation>
    <scope>NUCLEOTIDE SEQUENCE</scope>
</reference>
<dbReference type="OrthoDB" id="6433460at2759"/>
<feature type="domain" description="Sulfotransferase" evidence="1">
    <location>
        <begin position="17"/>
        <end position="91"/>
    </location>
</feature>
<dbReference type="Gene3D" id="3.40.50.300">
    <property type="entry name" value="P-loop containing nucleotide triphosphate hydrolases"/>
    <property type="match status" value="1"/>
</dbReference>
<comment type="caution">
    <text evidence="2">The sequence shown here is derived from an EMBL/GenBank/DDBJ whole genome shotgun (WGS) entry which is preliminary data.</text>
</comment>
<evidence type="ECO:0000259" key="1">
    <source>
        <dbReference type="Pfam" id="PF00685"/>
    </source>
</evidence>
<organism evidence="2 3">
    <name type="scientific">Trichonephila clavata</name>
    <name type="common">Joro spider</name>
    <name type="synonym">Nephila clavata</name>
    <dbReference type="NCBI Taxonomy" id="2740835"/>
    <lineage>
        <taxon>Eukaryota</taxon>
        <taxon>Metazoa</taxon>
        <taxon>Ecdysozoa</taxon>
        <taxon>Arthropoda</taxon>
        <taxon>Chelicerata</taxon>
        <taxon>Arachnida</taxon>
        <taxon>Araneae</taxon>
        <taxon>Araneomorphae</taxon>
        <taxon>Entelegynae</taxon>
        <taxon>Araneoidea</taxon>
        <taxon>Nephilidae</taxon>
        <taxon>Trichonephila</taxon>
    </lineage>
</organism>
<dbReference type="SUPFAM" id="SSF52540">
    <property type="entry name" value="P-loop containing nucleoside triphosphate hydrolases"/>
    <property type="match status" value="1"/>
</dbReference>
<dbReference type="InterPro" id="IPR027417">
    <property type="entry name" value="P-loop_NTPase"/>
</dbReference>
<gene>
    <name evidence="2" type="ORF">TNCT_61601</name>
</gene>
<evidence type="ECO:0000313" key="3">
    <source>
        <dbReference type="Proteomes" id="UP000887116"/>
    </source>
</evidence>
<dbReference type="InterPro" id="IPR000863">
    <property type="entry name" value="Sulfotransferase_dom"/>
</dbReference>
<dbReference type="AlphaFoldDB" id="A0A8X6FZ55"/>
<proteinExistence type="predicted"/>
<evidence type="ECO:0000313" key="2">
    <source>
        <dbReference type="EMBL" id="GFQ91827.1"/>
    </source>
</evidence>
<accession>A0A8X6FZ55</accession>